<dbReference type="Pfam" id="PF13192">
    <property type="entry name" value="Thioredoxin_3"/>
    <property type="match status" value="1"/>
</dbReference>
<evidence type="ECO:0000313" key="2">
    <source>
        <dbReference type="EMBL" id="QSV47232.1"/>
    </source>
</evidence>
<proteinExistence type="predicted"/>
<dbReference type="PANTHER" id="PTHR36450">
    <property type="entry name" value="THIOREDOXIN"/>
    <property type="match status" value="1"/>
</dbReference>
<dbReference type="EMBL" id="CP071382">
    <property type="protein sequence ID" value="QSV47232.1"/>
    <property type="molecule type" value="Genomic_DNA"/>
</dbReference>
<dbReference type="Gene3D" id="3.40.30.10">
    <property type="entry name" value="Glutaredoxin"/>
    <property type="match status" value="1"/>
</dbReference>
<sequence>MKIEVLGTGCAKCKTLYENVKKAVEMSGKEAEVVKVEEIAKIMKYGVMSTPALVVDGVVKFSGKVPAADEIRGML</sequence>
<name>A0ABX7Q6Z4_9BACT</name>
<organism evidence="2 3">
    <name type="scientific">Geobacter benzoatilyticus</name>
    <dbReference type="NCBI Taxonomy" id="2815309"/>
    <lineage>
        <taxon>Bacteria</taxon>
        <taxon>Pseudomonadati</taxon>
        <taxon>Thermodesulfobacteriota</taxon>
        <taxon>Desulfuromonadia</taxon>
        <taxon>Geobacterales</taxon>
        <taxon>Geobacteraceae</taxon>
        <taxon>Geobacter</taxon>
    </lineage>
</organism>
<gene>
    <name evidence="2" type="ORF">JZM60_08225</name>
</gene>
<dbReference type="RefSeq" id="WP_207165282.1">
    <property type="nucleotide sequence ID" value="NZ_CP071382.1"/>
</dbReference>
<feature type="domain" description="Thioredoxin-like fold" evidence="1">
    <location>
        <begin position="1"/>
        <end position="75"/>
    </location>
</feature>
<dbReference type="InterPro" id="IPR036249">
    <property type="entry name" value="Thioredoxin-like_sf"/>
</dbReference>
<evidence type="ECO:0000313" key="3">
    <source>
        <dbReference type="Proteomes" id="UP000663651"/>
    </source>
</evidence>
<dbReference type="NCBIfam" id="TIGR00412">
    <property type="entry name" value="redox_disulf_2"/>
    <property type="match status" value="1"/>
</dbReference>
<evidence type="ECO:0000259" key="1">
    <source>
        <dbReference type="Pfam" id="PF13192"/>
    </source>
</evidence>
<accession>A0ABX7Q6Z4</accession>
<dbReference type="SUPFAM" id="SSF52833">
    <property type="entry name" value="Thioredoxin-like"/>
    <property type="match status" value="1"/>
</dbReference>
<reference evidence="2 3" key="1">
    <citation type="submission" date="2021-03" db="EMBL/GenBank/DDBJ databases">
        <title>Geobacter metallireducens gen. nov. sp. nov., a microorganism capable of coupling the complete oxidation of organic compounds to the reduction of iron and other metals.</title>
        <authorList>
            <person name="Li Y."/>
        </authorList>
    </citation>
    <scope>NUCLEOTIDE SEQUENCE [LARGE SCALE GENOMIC DNA]</scope>
    <source>
        <strain evidence="2 3">Jerry-YX</strain>
    </source>
</reference>
<dbReference type="PIRSF" id="PIRSF037031">
    <property type="entry name" value="Redox_disulphide_2"/>
    <property type="match status" value="1"/>
</dbReference>
<dbReference type="InterPro" id="IPR012336">
    <property type="entry name" value="Thioredoxin-like_fold"/>
</dbReference>
<dbReference type="Proteomes" id="UP000663651">
    <property type="component" value="Chromosome"/>
</dbReference>
<dbReference type="InterPro" id="IPR005243">
    <property type="entry name" value="THIRX-like_proc"/>
</dbReference>
<dbReference type="PANTHER" id="PTHR36450:SF1">
    <property type="entry name" value="THIOREDOXIN"/>
    <property type="match status" value="1"/>
</dbReference>
<keyword evidence="3" id="KW-1185">Reference proteome</keyword>
<protein>
    <submittedName>
        <fullName evidence="2">TM0996/MTH895 family glutaredoxin-like protein</fullName>
    </submittedName>
</protein>